<dbReference type="AlphaFoldDB" id="A0A7J7P4I9"/>
<name>A0A7J7P4I9_9MAGN</name>
<dbReference type="Proteomes" id="UP000541444">
    <property type="component" value="Unassembled WGS sequence"/>
</dbReference>
<gene>
    <name evidence="1" type="ORF">GIB67_027830</name>
</gene>
<comment type="caution">
    <text evidence="1">The sequence shown here is derived from an EMBL/GenBank/DDBJ whole genome shotgun (WGS) entry which is preliminary data.</text>
</comment>
<sequence length="77" mass="8921">LIRSIRPVTETYNIALPVYTLSRGSLITLLNSTWPRLVNYSIFNISHYGRLLIRPIRPLTETCITISTNKHLFTVDY</sequence>
<evidence type="ECO:0000313" key="1">
    <source>
        <dbReference type="EMBL" id="KAF6174359.1"/>
    </source>
</evidence>
<evidence type="ECO:0000313" key="2">
    <source>
        <dbReference type="Proteomes" id="UP000541444"/>
    </source>
</evidence>
<feature type="non-terminal residue" evidence="1">
    <location>
        <position position="1"/>
    </location>
</feature>
<dbReference type="EMBL" id="JACGCM010000271">
    <property type="protein sequence ID" value="KAF6174359.1"/>
    <property type="molecule type" value="Genomic_DNA"/>
</dbReference>
<keyword evidence="2" id="KW-1185">Reference proteome</keyword>
<reference evidence="1 2" key="1">
    <citation type="journal article" date="2020" name="IScience">
        <title>Genome Sequencing of the Endangered Kingdonia uniflora (Circaeasteraceae, Ranunculales) Reveals Potential Mechanisms of Evolutionary Specialization.</title>
        <authorList>
            <person name="Sun Y."/>
            <person name="Deng T."/>
            <person name="Zhang A."/>
            <person name="Moore M.J."/>
            <person name="Landis J.B."/>
            <person name="Lin N."/>
            <person name="Zhang H."/>
            <person name="Zhang X."/>
            <person name="Huang J."/>
            <person name="Zhang X."/>
            <person name="Sun H."/>
            <person name="Wang H."/>
        </authorList>
    </citation>
    <scope>NUCLEOTIDE SEQUENCE [LARGE SCALE GENOMIC DNA]</scope>
    <source>
        <strain evidence="1">TB1705</strain>
        <tissue evidence="1">Leaf</tissue>
    </source>
</reference>
<proteinExistence type="predicted"/>
<protein>
    <submittedName>
        <fullName evidence="1">Uncharacterized protein</fullName>
    </submittedName>
</protein>
<accession>A0A7J7P4I9</accession>
<organism evidence="1 2">
    <name type="scientific">Kingdonia uniflora</name>
    <dbReference type="NCBI Taxonomy" id="39325"/>
    <lineage>
        <taxon>Eukaryota</taxon>
        <taxon>Viridiplantae</taxon>
        <taxon>Streptophyta</taxon>
        <taxon>Embryophyta</taxon>
        <taxon>Tracheophyta</taxon>
        <taxon>Spermatophyta</taxon>
        <taxon>Magnoliopsida</taxon>
        <taxon>Ranunculales</taxon>
        <taxon>Circaeasteraceae</taxon>
        <taxon>Kingdonia</taxon>
    </lineage>
</organism>